<dbReference type="RefSeq" id="WP_164085524.1">
    <property type="nucleotide sequence ID" value="NZ_CP018622.1"/>
</dbReference>
<organism evidence="1 3">
    <name type="scientific">Virgibacillus dokdonensis</name>
    <dbReference type="NCBI Taxonomy" id="302167"/>
    <lineage>
        <taxon>Bacteria</taxon>
        <taxon>Bacillati</taxon>
        <taxon>Bacillota</taxon>
        <taxon>Bacilli</taxon>
        <taxon>Bacillales</taxon>
        <taxon>Bacillaceae</taxon>
        <taxon>Virgibacillus</taxon>
    </lineage>
</organism>
<dbReference type="EMBL" id="CP018622">
    <property type="protein sequence ID" value="AUJ26474.1"/>
    <property type="molecule type" value="Genomic_DNA"/>
</dbReference>
<dbReference type="AlphaFoldDB" id="A0A2K9J439"/>
<evidence type="ECO:0000313" key="2">
    <source>
        <dbReference type="EMBL" id="MEF2291940.1"/>
    </source>
</evidence>
<evidence type="ECO:0000313" key="1">
    <source>
        <dbReference type="EMBL" id="AUJ26474.1"/>
    </source>
</evidence>
<dbReference type="Proteomes" id="UP001356080">
    <property type="component" value="Unassembled WGS sequence"/>
</dbReference>
<accession>A0A2K9J439</accession>
<dbReference type="EMBL" id="JAZHPM010000010">
    <property type="protein sequence ID" value="MEF2291940.1"/>
    <property type="molecule type" value="Genomic_DNA"/>
</dbReference>
<dbReference type="KEGG" id="vpn:A21D_03440"/>
<protein>
    <submittedName>
        <fullName evidence="1">Uncharacterized protein</fullName>
    </submittedName>
</protein>
<reference evidence="3" key="2">
    <citation type="submission" date="2016-11" db="EMBL/GenBank/DDBJ databases">
        <title>Complete genome sequence of Virgibacillus pantothenticus 21D, a halophilic bacterium isolated from the deep hypersaline anoxic basin Discovery in the Mediterranean Sea.</title>
        <authorList>
            <person name="Zeaiter Z."/>
            <person name="Booth J.M."/>
            <person name="Prosdocimi E.M."/>
            <person name="Mapelli F."/>
            <person name="Fusi M."/>
            <person name="Daffonchio D."/>
            <person name="Borin S."/>
            <person name="Crotti E."/>
        </authorList>
    </citation>
    <scope>NUCLEOTIDE SEQUENCE [LARGE SCALE GENOMIC DNA]</scope>
    <source>
        <strain evidence="3">21D</strain>
    </source>
</reference>
<sequence>MKKTVLKLLVCGTFLIGGLVFLNVQYDQTATLQPNPTLNPIEVEKS</sequence>
<name>A0A2K9J439_9BACI</name>
<evidence type="ECO:0000313" key="3">
    <source>
        <dbReference type="Proteomes" id="UP000234237"/>
    </source>
</evidence>
<evidence type="ECO:0000313" key="4">
    <source>
        <dbReference type="Proteomes" id="UP001356080"/>
    </source>
</evidence>
<gene>
    <name evidence="1" type="ORF">A21D_03440</name>
    <name evidence="2" type="ORF">V2W34_07905</name>
</gene>
<reference evidence="2 4" key="3">
    <citation type="submission" date="2024-01" db="EMBL/GenBank/DDBJ databases">
        <title>Survival strategy associated with biotechnological potential of Virgibacillus dokdonensis T4.6 isolated from salt-fermented shrimp paste.</title>
        <authorList>
            <person name="Doan T.V."/>
            <person name="Quach N.T."/>
            <person name="Phi Q.-T."/>
        </authorList>
    </citation>
    <scope>NUCLEOTIDE SEQUENCE [LARGE SCALE GENOMIC DNA]</scope>
    <source>
        <strain evidence="2 4">T4.6</strain>
    </source>
</reference>
<keyword evidence="4" id="KW-1185">Reference proteome</keyword>
<dbReference type="STRING" id="302167.GCA_900166595_02332"/>
<proteinExistence type="predicted"/>
<reference evidence="1" key="1">
    <citation type="submission" date="2016-11" db="EMBL/GenBank/DDBJ databases">
        <title>Complete genome sequence of Virgibacillus dokdonensis 21D, a halophilic bacterium isolated from the deep hypersaline anoxic basin Discovery in the Mediterranean Sea.</title>
        <authorList>
            <person name="Zeaiter Z."/>
            <person name="Booth J.M."/>
            <person name="Prosdocimi E.M."/>
            <person name="Mapelli F."/>
            <person name="Fusi M."/>
            <person name="Daffonchio D."/>
            <person name="Borin S."/>
            <person name="Crotti E."/>
        </authorList>
    </citation>
    <scope>NUCLEOTIDE SEQUENCE</scope>
    <source>
        <strain evidence="1">21D</strain>
    </source>
</reference>
<dbReference type="Proteomes" id="UP000234237">
    <property type="component" value="Chromosome"/>
</dbReference>